<organism evidence="3 4">
    <name type="scientific">Meganyctiphanes norvegica</name>
    <name type="common">Northern krill</name>
    <name type="synonym">Thysanopoda norvegica</name>
    <dbReference type="NCBI Taxonomy" id="48144"/>
    <lineage>
        <taxon>Eukaryota</taxon>
        <taxon>Metazoa</taxon>
        <taxon>Ecdysozoa</taxon>
        <taxon>Arthropoda</taxon>
        <taxon>Crustacea</taxon>
        <taxon>Multicrustacea</taxon>
        <taxon>Malacostraca</taxon>
        <taxon>Eumalacostraca</taxon>
        <taxon>Eucarida</taxon>
        <taxon>Euphausiacea</taxon>
        <taxon>Euphausiidae</taxon>
        <taxon>Meganyctiphanes</taxon>
    </lineage>
</organism>
<reference evidence="3 4" key="1">
    <citation type="submission" date="2024-05" db="EMBL/GenBank/DDBJ databases">
        <authorList>
            <person name="Wallberg A."/>
        </authorList>
    </citation>
    <scope>NUCLEOTIDE SEQUENCE [LARGE SCALE GENOMIC DNA]</scope>
</reference>
<dbReference type="Proteomes" id="UP001497623">
    <property type="component" value="Unassembled WGS sequence"/>
</dbReference>
<feature type="region of interest" description="Disordered" evidence="2">
    <location>
        <begin position="1"/>
        <end position="45"/>
    </location>
</feature>
<keyword evidence="1" id="KW-0175">Coiled coil</keyword>
<feature type="coiled-coil region" evidence="1">
    <location>
        <begin position="403"/>
        <end position="430"/>
    </location>
</feature>
<evidence type="ECO:0000313" key="3">
    <source>
        <dbReference type="EMBL" id="CAL4059839.1"/>
    </source>
</evidence>
<accession>A0AAV2PIG8</accession>
<feature type="compositionally biased region" description="Acidic residues" evidence="2">
    <location>
        <begin position="510"/>
        <end position="521"/>
    </location>
</feature>
<dbReference type="EMBL" id="CAXKWB010000210">
    <property type="protein sequence ID" value="CAL4059839.1"/>
    <property type="molecule type" value="Genomic_DNA"/>
</dbReference>
<feature type="coiled-coil region" evidence="1">
    <location>
        <begin position="167"/>
        <end position="254"/>
    </location>
</feature>
<evidence type="ECO:0000256" key="1">
    <source>
        <dbReference type="SAM" id="Coils"/>
    </source>
</evidence>
<dbReference type="AlphaFoldDB" id="A0AAV2PIG8"/>
<feature type="coiled-coil region" evidence="1">
    <location>
        <begin position="79"/>
        <end position="113"/>
    </location>
</feature>
<keyword evidence="4" id="KW-1185">Reference proteome</keyword>
<feature type="compositionally biased region" description="Low complexity" evidence="2">
    <location>
        <begin position="1"/>
        <end position="11"/>
    </location>
</feature>
<sequence>MENSFLSSCDLHSSRSSDESGYLSNSSSDTSIKSPENEATASFDDGISVTEKSPFKFMDDLKWVIDRLEKLVIKKDKINGQLELKMKEMEQNLQELQEENSEITEKLQSSNKIVNLKSIEIQKLQNEKIEIESHREFLYKTMQLVENKKNISNTNPNDLLNENKMLKDEITRQKIKLKNEALQQELNADHMIDNLENSLKSNDNERKNFQLLVCNLTEALFDARKDKYDYQDECDEKNQLLNAMTEEMNSLKINFAEKSSKMQKFIRHHKNRCDKDFENLLTVTRKWKTKYFHLRNELQQLQENGNVETHQLNDKVQYLENCVWNLSRQLQESDYNLNLLHQSSQDRENSLVTKLMDARIQFQNFDKKVMQDELNKVQQQFDSKEVAKAQNLYDSNLDMKAKISDLYESLSKVRLELQEATDKLQKERNENVKNVSNLNKSMMEFENKPYWNEDDWYEFYSYQKNWLSQYHFEETEPENESCVITPAPHIVGKSHNHVTYGTLFATDLPNSDEDSKSEEDNSANQSDQDMIKEIKFLENKLNNSSLKQADRNRLRTQIKKLKESSPSYEEDFKRITNSNEYGRRSIYAPMFNPYTDAYYGFPVPTQGNRSYL</sequence>
<evidence type="ECO:0000313" key="4">
    <source>
        <dbReference type="Proteomes" id="UP001497623"/>
    </source>
</evidence>
<feature type="region of interest" description="Disordered" evidence="2">
    <location>
        <begin position="505"/>
        <end position="528"/>
    </location>
</feature>
<comment type="caution">
    <text evidence="3">The sequence shown here is derived from an EMBL/GenBank/DDBJ whole genome shotgun (WGS) entry which is preliminary data.</text>
</comment>
<name>A0AAV2PIG8_MEGNR</name>
<feature type="compositionally biased region" description="Polar residues" evidence="2">
    <location>
        <begin position="22"/>
        <end position="40"/>
    </location>
</feature>
<proteinExistence type="predicted"/>
<evidence type="ECO:0000256" key="2">
    <source>
        <dbReference type="SAM" id="MobiDB-lite"/>
    </source>
</evidence>
<gene>
    <name evidence="3" type="ORF">MNOR_LOCUS882</name>
</gene>
<protein>
    <submittedName>
        <fullName evidence="3">Uncharacterized protein</fullName>
    </submittedName>
</protein>